<name>A0A814GG31_9BILA</name>
<dbReference type="AlphaFoldDB" id="A0A814GG31"/>
<evidence type="ECO:0000313" key="3">
    <source>
        <dbReference type="Proteomes" id="UP000663854"/>
    </source>
</evidence>
<comment type="caution">
    <text evidence="1">The sequence shown here is derived from an EMBL/GenBank/DDBJ whole genome shotgun (WGS) entry which is preliminary data.</text>
</comment>
<keyword evidence="4" id="KW-1185">Reference proteome</keyword>
<proteinExistence type="predicted"/>
<organism evidence="1 3">
    <name type="scientific">Rotaria sordida</name>
    <dbReference type="NCBI Taxonomy" id="392033"/>
    <lineage>
        <taxon>Eukaryota</taxon>
        <taxon>Metazoa</taxon>
        <taxon>Spiralia</taxon>
        <taxon>Gnathifera</taxon>
        <taxon>Rotifera</taxon>
        <taxon>Eurotatoria</taxon>
        <taxon>Bdelloidea</taxon>
        <taxon>Philodinida</taxon>
        <taxon>Philodinidae</taxon>
        <taxon>Rotaria</taxon>
    </lineage>
</organism>
<dbReference type="Proteomes" id="UP000663870">
    <property type="component" value="Unassembled WGS sequence"/>
</dbReference>
<sequence length="75" mass="9013">MTFVEKLIKRLYPNKIITHRISDLLDNLSNDKSNNKYIYISIETDTNSRRFCYLTLDELINVYQSCPVSERFIYE</sequence>
<protein>
    <submittedName>
        <fullName evidence="1">Uncharacterized protein</fullName>
    </submittedName>
</protein>
<accession>A0A814GG31</accession>
<evidence type="ECO:0000313" key="4">
    <source>
        <dbReference type="Proteomes" id="UP000663870"/>
    </source>
</evidence>
<gene>
    <name evidence="2" type="ORF">JXQ802_LOCUS18970</name>
    <name evidence="1" type="ORF">PYM288_LOCUS14360</name>
</gene>
<evidence type="ECO:0000313" key="2">
    <source>
        <dbReference type="EMBL" id="CAF1096376.1"/>
    </source>
</evidence>
<dbReference type="Proteomes" id="UP000663854">
    <property type="component" value="Unassembled WGS sequence"/>
</dbReference>
<dbReference type="EMBL" id="CAJNOH010000314">
    <property type="protein sequence ID" value="CAF0995865.1"/>
    <property type="molecule type" value="Genomic_DNA"/>
</dbReference>
<reference evidence="1" key="1">
    <citation type="submission" date="2021-02" db="EMBL/GenBank/DDBJ databases">
        <authorList>
            <person name="Nowell W R."/>
        </authorList>
    </citation>
    <scope>NUCLEOTIDE SEQUENCE</scope>
</reference>
<evidence type="ECO:0000313" key="1">
    <source>
        <dbReference type="EMBL" id="CAF0995865.1"/>
    </source>
</evidence>
<dbReference type="EMBL" id="CAJNOL010000510">
    <property type="protein sequence ID" value="CAF1096376.1"/>
    <property type="molecule type" value="Genomic_DNA"/>
</dbReference>